<organism evidence="2 3">
    <name type="scientific">Piscinibacter sakaiensis</name>
    <name type="common">Ideonella sakaiensis</name>
    <dbReference type="NCBI Taxonomy" id="1547922"/>
    <lineage>
        <taxon>Bacteria</taxon>
        <taxon>Pseudomonadati</taxon>
        <taxon>Pseudomonadota</taxon>
        <taxon>Betaproteobacteria</taxon>
        <taxon>Burkholderiales</taxon>
        <taxon>Sphaerotilaceae</taxon>
        <taxon>Piscinibacter</taxon>
    </lineage>
</organism>
<dbReference type="STRING" id="1547922.ISF6_2479"/>
<dbReference type="AlphaFoldDB" id="A0A0K8P255"/>
<reference evidence="2 3" key="2">
    <citation type="journal article" date="2016" name="Science">
        <title>A bacterium that degrades and assimilates poly(ethylene terephthalate).</title>
        <authorList>
            <person name="Yoshida S."/>
            <person name="Hiraga K."/>
            <person name="Takehana T."/>
            <person name="Taniguchi I."/>
            <person name="Yamaji H."/>
            <person name="Maeda Y."/>
            <person name="Toyohara K."/>
            <person name="Miyamoto K."/>
            <person name="Kimura Y."/>
            <person name="Oda K."/>
        </authorList>
    </citation>
    <scope>NUCLEOTIDE SEQUENCE [LARGE SCALE GENOMIC DNA]</scope>
    <source>
        <strain evidence="3">NBRC 110686 / TISTR 2288 / 201-F6</strain>
    </source>
</reference>
<protein>
    <recommendedName>
        <fullName evidence="1">KANL3/Tex30 alpha/beta hydrolase-like domain-containing protein</fullName>
    </recommendedName>
</protein>
<evidence type="ECO:0000259" key="1">
    <source>
        <dbReference type="Pfam" id="PF20408"/>
    </source>
</evidence>
<dbReference type="InterPro" id="IPR046879">
    <property type="entry name" value="KANL3/Tex30_Abhydrolase"/>
</dbReference>
<sequence length="204" mass="21782">MLAGMLADAAAGPPRATLAYLAGDSYPLDARIEGAVRHAFAGAALRWIGQREGLAGERFTSEPQHRLAALARAVGDTPRERLWLLGRSSGIRLATRHAVDHPVAGVIGFGYPFEAPGVGPEPERVAHLARLRVPTLIVQGERDRYGGRALAGRLDLSPSIEFLWVDADHELRLAPAGWLAVLAQVRAFAARHGLALRTAQEAAG</sequence>
<evidence type="ECO:0000313" key="2">
    <source>
        <dbReference type="EMBL" id="GAP36639.1"/>
    </source>
</evidence>
<dbReference type="EMBL" id="BBYR01000037">
    <property type="protein sequence ID" value="GAP36639.1"/>
    <property type="molecule type" value="Genomic_DNA"/>
</dbReference>
<proteinExistence type="predicted"/>
<gene>
    <name evidence="2" type="ORF">ISF6_2479</name>
</gene>
<evidence type="ECO:0000313" key="3">
    <source>
        <dbReference type="Proteomes" id="UP000037660"/>
    </source>
</evidence>
<dbReference type="Proteomes" id="UP000037660">
    <property type="component" value="Unassembled WGS sequence"/>
</dbReference>
<comment type="caution">
    <text evidence="2">The sequence shown here is derived from an EMBL/GenBank/DDBJ whole genome shotgun (WGS) entry which is preliminary data.</text>
</comment>
<reference evidence="3" key="1">
    <citation type="submission" date="2015-07" db="EMBL/GenBank/DDBJ databases">
        <title>Discovery of a poly(ethylene terephthalate assimilation.</title>
        <authorList>
            <person name="Yoshida S."/>
            <person name="Hiraga K."/>
            <person name="Takehana T."/>
            <person name="Taniguchi I."/>
            <person name="Yamaji H."/>
            <person name="Maeda Y."/>
            <person name="Toyohara K."/>
            <person name="Miyamoto K."/>
            <person name="Kimura Y."/>
            <person name="Oda K."/>
        </authorList>
    </citation>
    <scope>NUCLEOTIDE SEQUENCE [LARGE SCALE GENOMIC DNA]</scope>
    <source>
        <strain evidence="3">NBRC 110686 / TISTR 2288 / 201-F6</strain>
    </source>
</reference>
<dbReference type="SUPFAM" id="SSF53474">
    <property type="entry name" value="alpha/beta-Hydrolases"/>
    <property type="match status" value="1"/>
</dbReference>
<keyword evidence="3" id="KW-1185">Reference proteome</keyword>
<dbReference type="InterPro" id="IPR029058">
    <property type="entry name" value="AB_hydrolase_fold"/>
</dbReference>
<dbReference type="InterPro" id="IPR026555">
    <property type="entry name" value="NSL3/Tex30"/>
</dbReference>
<dbReference type="PANTHER" id="PTHR13136">
    <property type="entry name" value="TESTIS DEVELOPMENT PROTEIN PRTD"/>
    <property type="match status" value="1"/>
</dbReference>
<accession>A0A0K8P255</accession>
<dbReference type="Gene3D" id="3.40.50.1820">
    <property type="entry name" value="alpha/beta hydrolase"/>
    <property type="match status" value="1"/>
</dbReference>
<feature type="domain" description="KANL3/Tex30 alpha/beta hydrolase-like" evidence="1">
    <location>
        <begin position="61"/>
        <end position="172"/>
    </location>
</feature>
<dbReference type="PANTHER" id="PTHR13136:SF11">
    <property type="entry name" value="TESTIS-EXPRESSED PROTEIN 30"/>
    <property type="match status" value="1"/>
</dbReference>
<dbReference type="Pfam" id="PF20408">
    <property type="entry name" value="Abhydrolase_11"/>
    <property type="match status" value="1"/>
</dbReference>
<name>A0A0K8P255_PISS1</name>